<feature type="transmembrane region" description="Helical" evidence="14">
    <location>
        <begin position="587"/>
        <end position="611"/>
    </location>
</feature>
<feature type="region of interest" description="Disordered" evidence="13">
    <location>
        <begin position="642"/>
        <end position="670"/>
    </location>
</feature>
<evidence type="ECO:0000259" key="16">
    <source>
        <dbReference type="PROSITE" id="PS51030"/>
    </source>
</evidence>
<evidence type="ECO:0000256" key="7">
    <source>
        <dbReference type="ARBA" id="ARBA00023015"/>
    </source>
</evidence>
<dbReference type="GO" id="GO:0016020">
    <property type="term" value="C:membrane"/>
    <property type="evidence" value="ECO:0007669"/>
    <property type="project" value="UniProtKB-SubCell"/>
</dbReference>
<evidence type="ECO:0000256" key="3">
    <source>
        <dbReference type="ARBA" id="ARBA00022723"/>
    </source>
</evidence>
<keyword evidence="12" id="KW-0539">Nucleus</keyword>
<evidence type="ECO:0000256" key="1">
    <source>
        <dbReference type="ARBA" id="ARBA00004370"/>
    </source>
</evidence>
<dbReference type="InterPro" id="IPR000536">
    <property type="entry name" value="Nucl_hrmn_rcpt_lig-bd"/>
</dbReference>
<evidence type="ECO:0000256" key="12">
    <source>
        <dbReference type="ARBA" id="ARBA00023242"/>
    </source>
</evidence>
<dbReference type="Gene3D" id="3.30.50.10">
    <property type="entry name" value="Erythroid Transcription Factor GATA-1, subunit A"/>
    <property type="match status" value="1"/>
</dbReference>
<dbReference type="CDD" id="cd00637">
    <property type="entry name" value="7tm_classA_rhodopsin-like"/>
    <property type="match status" value="1"/>
</dbReference>
<organism evidence="18 19">
    <name type="scientific">Caenorhabditis briggsae</name>
    <dbReference type="NCBI Taxonomy" id="6238"/>
    <lineage>
        <taxon>Eukaryota</taxon>
        <taxon>Metazoa</taxon>
        <taxon>Ecdysozoa</taxon>
        <taxon>Nematoda</taxon>
        <taxon>Chromadorea</taxon>
        <taxon>Rhabditida</taxon>
        <taxon>Rhabditina</taxon>
        <taxon>Rhabditomorpha</taxon>
        <taxon>Rhabditoidea</taxon>
        <taxon>Rhabditidae</taxon>
        <taxon>Peloderinae</taxon>
        <taxon>Caenorhabditis</taxon>
    </lineage>
</organism>
<keyword evidence="11" id="KW-0675">Receptor</keyword>
<evidence type="ECO:0000256" key="6">
    <source>
        <dbReference type="ARBA" id="ARBA00022989"/>
    </source>
</evidence>
<evidence type="ECO:0000259" key="17">
    <source>
        <dbReference type="PROSITE" id="PS51843"/>
    </source>
</evidence>
<dbReference type="InterPro" id="IPR013088">
    <property type="entry name" value="Znf_NHR/GATA"/>
</dbReference>
<dbReference type="Gene3D" id="1.10.565.10">
    <property type="entry name" value="Retinoid X Receptor"/>
    <property type="match status" value="1"/>
</dbReference>
<evidence type="ECO:0000256" key="5">
    <source>
        <dbReference type="ARBA" id="ARBA00022833"/>
    </source>
</evidence>
<sequence>MSPLICLVCGGKADCVHYGVESCRACSSFFRRRVIECREIRQRCDGKCDITTSRRGSCAKCRFQKCLDVGMRISSVYRNLGKYGCLRLSENPFLTNPITLLEQIQTAYEDLNNRRIVAFNIEGSSSRRFFNYQEMNQVLNTDFKILMTSLLKFFEEITNPLDMEQKILLKRNFLLKFFLLDSGFITKGNYELNLPNKNYMTFENINYFYSHENLGIPENAVRIMKTYWHRMGLSLVTDFGKAQIDIQEFLFLTALLYWDYGIQGQSQENVNTCKIMRSRIMKELSEYEMKKETQMDSSLRVGKVLLLLNTIQRAIYLIEESRDISIVYNIYGLHYSIYQNMDQYLIESIIGPMMVLGAFGNLNVIVAVIRKKVLRTKGAMLVFVLAISHFICNISELKVLIFRLRFQSLTGRECFLYNVPYSFCVMFQSALFLSMALDLCFCIMLPIKHMLWPKTKYILIMCIMPTCFALIVFFLNFLFVTDENAPYCAFMLTMDDGVFETISTSVVACNILTLLITVVSVFVAMRKSQDMRNHRHSTVNRRNSVVDERRKVFRSTFYMMAIYIFSWMMSSICFRVLFAYFENEQDIVPYMPFLAIITMPNFCQAFFVTYFRSPRFRKAYREHFHWLTCGCLYRDVFSQPETKENTSKPDSATNQQPISEAVEKKPKENSNGVRKTFPCLIVALDVWLDEEIGTRCKAMLLLAKECLKELKVAEHDIQEAIDKDIPEDKTCKDVELC</sequence>
<dbReference type="EMBL" id="CP092624">
    <property type="protein sequence ID" value="UMM31616.1"/>
    <property type="molecule type" value="Genomic_DNA"/>
</dbReference>
<keyword evidence="5" id="KW-0862">Zinc</keyword>
<evidence type="ECO:0000313" key="18">
    <source>
        <dbReference type="EMBL" id="UMM31616.1"/>
    </source>
</evidence>
<keyword evidence="9 14" id="KW-0472">Membrane</keyword>
<evidence type="ECO:0000313" key="19">
    <source>
        <dbReference type="Proteomes" id="UP000829354"/>
    </source>
</evidence>
<evidence type="ECO:0000256" key="13">
    <source>
        <dbReference type="SAM" id="MobiDB-lite"/>
    </source>
</evidence>
<dbReference type="Pfam" id="PF00104">
    <property type="entry name" value="Hormone_recep"/>
    <property type="match status" value="1"/>
</dbReference>
<dbReference type="SMART" id="SM00399">
    <property type="entry name" value="ZnF_C4"/>
    <property type="match status" value="1"/>
</dbReference>
<dbReference type="PANTHER" id="PTHR46011:SF3">
    <property type="entry name" value="NR LBD DOMAIN-CONTAINING PROTEIN-RELATED"/>
    <property type="match status" value="1"/>
</dbReference>
<evidence type="ECO:0000256" key="2">
    <source>
        <dbReference type="ARBA" id="ARBA00022692"/>
    </source>
</evidence>
<evidence type="ECO:0000256" key="4">
    <source>
        <dbReference type="ARBA" id="ARBA00022771"/>
    </source>
</evidence>
<evidence type="ECO:0000256" key="11">
    <source>
        <dbReference type="ARBA" id="ARBA00023170"/>
    </source>
</evidence>
<dbReference type="GO" id="GO:0008270">
    <property type="term" value="F:zinc ion binding"/>
    <property type="evidence" value="ECO:0007669"/>
    <property type="project" value="UniProtKB-KW"/>
</dbReference>
<keyword evidence="10" id="KW-0804">Transcription</keyword>
<feature type="transmembrane region" description="Helical" evidence="14">
    <location>
        <begin position="557"/>
        <end position="581"/>
    </location>
</feature>
<dbReference type="SUPFAM" id="SSF48508">
    <property type="entry name" value="Nuclear receptor ligand-binding domain"/>
    <property type="match status" value="1"/>
</dbReference>
<gene>
    <name evidence="18" type="ORF">L5515_005741</name>
</gene>
<dbReference type="PROSITE" id="PS51030">
    <property type="entry name" value="NUCLEAR_REC_DBD_2"/>
    <property type="match status" value="1"/>
</dbReference>
<evidence type="ECO:0000256" key="10">
    <source>
        <dbReference type="ARBA" id="ARBA00023163"/>
    </source>
</evidence>
<feature type="domain" description="NR LBD" evidence="17">
    <location>
        <begin position="96"/>
        <end position="344"/>
    </location>
</feature>
<dbReference type="SUPFAM" id="SSF81321">
    <property type="entry name" value="Family A G protein-coupled receptor-like"/>
    <property type="match status" value="1"/>
</dbReference>
<evidence type="ECO:0000259" key="15">
    <source>
        <dbReference type="PROSITE" id="PS50262"/>
    </source>
</evidence>
<dbReference type="PRINTS" id="PR00047">
    <property type="entry name" value="STROIDFINGER"/>
</dbReference>
<proteinExistence type="predicted"/>
<comment type="subcellular location">
    <subcellularLocation>
        <location evidence="1">Membrane</location>
    </subcellularLocation>
</comment>
<dbReference type="PANTHER" id="PTHR46011">
    <property type="entry name" value="NUCLEAR HORMONE RECEPTOR FAMILY MEMBER NHR-86-RELATED"/>
    <property type="match status" value="1"/>
</dbReference>
<reference evidence="18 19" key="1">
    <citation type="submission" date="2022-04" db="EMBL/GenBank/DDBJ databases">
        <title>Chromosome-level reference genomes for two strains of Caenorhabditis briggsae: an improved platform for comparative genomics.</title>
        <authorList>
            <person name="Stevens L."/>
            <person name="Andersen E."/>
        </authorList>
    </citation>
    <scope>NUCLEOTIDE SEQUENCE [LARGE SCALE GENOMIC DNA]</scope>
    <source>
        <strain evidence="18">VX34</strain>
        <tissue evidence="18">Whole-organism</tissue>
    </source>
</reference>
<accession>A0AAE9EYR3</accession>
<dbReference type="SUPFAM" id="SSF57716">
    <property type="entry name" value="Glucocorticoid receptor-like (DNA-binding domain)"/>
    <property type="match status" value="1"/>
</dbReference>
<dbReference type="SMART" id="SM01381">
    <property type="entry name" value="7TM_GPCR_Srsx"/>
    <property type="match status" value="1"/>
</dbReference>
<dbReference type="InterPro" id="IPR001628">
    <property type="entry name" value="Znf_hrmn_rcpt"/>
</dbReference>
<feature type="domain" description="G-protein coupled receptors family 1 profile" evidence="15">
    <location>
        <begin position="360"/>
        <end position="568"/>
    </location>
</feature>
<dbReference type="GO" id="GO:0043565">
    <property type="term" value="F:sequence-specific DNA binding"/>
    <property type="evidence" value="ECO:0007669"/>
    <property type="project" value="InterPro"/>
</dbReference>
<evidence type="ECO:0000256" key="14">
    <source>
        <dbReference type="SAM" id="Phobius"/>
    </source>
</evidence>
<dbReference type="InterPro" id="IPR035500">
    <property type="entry name" value="NHR-like_dom_sf"/>
</dbReference>
<dbReference type="GO" id="GO:0004930">
    <property type="term" value="F:G protein-coupled receptor activity"/>
    <property type="evidence" value="ECO:0007669"/>
    <property type="project" value="InterPro"/>
</dbReference>
<dbReference type="PROSITE" id="PS50262">
    <property type="entry name" value="G_PROTEIN_RECEP_F1_2"/>
    <property type="match status" value="1"/>
</dbReference>
<dbReference type="InterPro" id="IPR017452">
    <property type="entry name" value="GPCR_Rhodpsn_7TM"/>
</dbReference>
<dbReference type="GO" id="GO:0003700">
    <property type="term" value="F:DNA-binding transcription factor activity"/>
    <property type="evidence" value="ECO:0007669"/>
    <property type="project" value="InterPro"/>
</dbReference>
<keyword evidence="7" id="KW-0805">Transcription regulation</keyword>
<keyword evidence="3" id="KW-0479">Metal-binding</keyword>
<keyword evidence="19" id="KW-1185">Reference proteome</keyword>
<keyword evidence="4" id="KW-0863">Zinc-finger</keyword>
<dbReference type="InterPro" id="IPR019424">
    <property type="entry name" value="7TM_GPCR_Srsx"/>
</dbReference>
<dbReference type="Pfam" id="PF00105">
    <property type="entry name" value="zf-C4"/>
    <property type="match status" value="1"/>
</dbReference>
<dbReference type="SMART" id="SM00430">
    <property type="entry name" value="HOLI"/>
    <property type="match status" value="1"/>
</dbReference>
<dbReference type="Proteomes" id="UP000829354">
    <property type="component" value="Chromosome V"/>
</dbReference>
<feature type="transmembrane region" description="Helical" evidence="14">
    <location>
        <begin position="349"/>
        <end position="369"/>
    </location>
</feature>
<evidence type="ECO:0000256" key="9">
    <source>
        <dbReference type="ARBA" id="ARBA00023136"/>
    </source>
</evidence>
<feature type="compositionally biased region" description="Polar residues" evidence="13">
    <location>
        <begin position="648"/>
        <end position="658"/>
    </location>
</feature>
<dbReference type="AlphaFoldDB" id="A0AAE9EYR3"/>
<feature type="transmembrane region" description="Helical" evidence="14">
    <location>
        <begin position="381"/>
        <end position="400"/>
    </location>
</feature>
<feature type="transmembrane region" description="Helical" evidence="14">
    <location>
        <begin position="420"/>
        <end position="445"/>
    </location>
</feature>
<dbReference type="Gene3D" id="1.20.1070.10">
    <property type="entry name" value="Rhodopsin 7-helix transmembrane proteins"/>
    <property type="match status" value="1"/>
</dbReference>
<feature type="transmembrane region" description="Helical" evidence="14">
    <location>
        <begin position="457"/>
        <end position="481"/>
    </location>
</feature>
<keyword evidence="8" id="KW-0238">DNA-binding</keyword>
<name>A0AAE9EYR3_CAEBR</name>
<evidence type="ECO:0000256" key="8">
    <source>
        <dbReference type="ARBA" id="ARBA00023125"/>
    </source>
</evidence>
<protein>
    <submittedName>
        <fullName evidence="18">Uncharacterized protein</fullName>
    </submittedName>
</protein>
<keyword evidence="6 14" id="KW-1133">Transmembrane helix</keyword>
<dbReference type="PROSITE" id="PS51843">
    <property type="entry name" value="NR_LBD"/>
    <property type="match status" value="1"/>
</dbReference>
<feature type="transmembrane region" description="Helical" evidence="14">
    <location>
        <begin position="501"/>
        <end position="525"/>
    </location>
</feature>
<keyword evidence="2 14" id="KW-0812">Transmembrane</keyword>
<dbReference type="InterPro" id="IPR000276">
    <property type="entry name" value="GPCR_Rhodpsn"/>
</dbReference>
<dbReference type="Pfam" id="PF10320">
    <property type="entry name" value="7TM_GPCR_Srsx"/>
    <property type="match status" value="1"/>
</dbReference>
<feature type="domain" description="Nuclear receptor" evidence="16">
    <location>
        <begin position="3"/>
        <end position="78"/>
    </location>
</feature>